<keyword evidence="3" id="KW-0547">Nucleotide-binding</keyword>
<organism evidence="11 12">
    <name type="scientific">Raoultibacter massiliensis</name>
    <dbReference type="NCBI Taxonomy" id="1852371"/>
    <lineage>
        <taxon>Bacteria</taxon>
        <taxon>Bacillati</taxon>
        <taxon>Actinomycetota</taxon>
        <taxon>Coriobacteriia</taxon>
        <taxon>Eggerthellales</taxon>
        <taxon>Eggerthellaceae</taxon>
        <taxon>Raoultibacter</taxon>
    </lineage>
</organism>
<keyword evidence="12" id="KW-1185">Reference proteome</keyword>
<dbReference type="RefSeq" id="WP_102374938.1">
    <property type="nucleotide sequence ID" value="NZ_JBBNOP010000005.1"/>
</dbReference>
<feature type="domain" description="ABC transmembrane type-1" evidence="10">
    <location>
        <begin position="52"/>
        <end position="344"/>
    </location>
</feature>
<dbReference type="SMART" id="SM00382">
    <property type="entry name" value="AAA"/>
    <property type="match status" value="1"/>
</dbReference>
<dbReference type="SUPFAM" id="SSF90123">
    <property type="entry name" value="ABC transporter transmembrane region"/>
    <property type="match status" value="1"/>
</dbReference>
<evidence type="ECO:0000313" key="11">
    <source>
        <dbReference type="EMBL" id="MEQ3362687.1"/>
    </source>
</evidence>
<dbReference type="Pfam" id="PF00005">
    <property type="entry name" value="ABC_tran"/>
    <property type="match status" value="1"/>
</dbReference>
<dbReference type="Proteomes" id="UP001487305">
    <property type="component" value="Unassembled WGS sequence"/>
</dbReference>
<proteinExistence type="predicted"/>
<evidence type="ECO:0000256" key="4">
    <source>
        <dbReference type="ARBA" id="ARBA00022840"/>
    </source>
</evidence>
<dbReference type="PANTHER" id="PTHR43394">
    <property type="entry name" value="ATP-DEPENDENT PERMEASE MDL1, MITOCHONDRIAL"/>
    <property type="match status" value="1"/>
</dbReference>
<evidence type="ECO:0000313" key="12">
    <source>
        <dbReference type="Proteomes" id="UP001487305"/>
    </source>
</evidence>
<evidence type="ECO:0000256" key="1">
    <source>
        <dbReference type="ARBA" id="ARBA00004651"/>
    </source>
</evidence>
<gene>
    <name evidence="11" type="ORF">AAA083_06830</name>
</gene>
<dbReference type="CDD" id="cd18547">
    <property type="entry name" value="ABC_6TM_Tm288_like"/>
    <property type="match status" value="1"/>
</dbReference>
<reference evidence="11 12" key="1">
    <citation type="submission" date="2024-04" db="EMBL/GenBank/DDBJ databases">
        <title>Human intestinal bacterial collection.</title>
        <authorList>
            <person name="Pauvert C."/>
            <person name="Hitch T.C.A."/>
            <person name="Clavel T."/>
        </authorList>
    </citation>
    <scope>NUCLEOTIDE SEQUENCE [LARGE SCALE GENOMIC DNA]</scope>
    <source>
        <strain evidence="11 12">CLA-KB-H42</strain>
    </source>
</reference>
<dbReference type="Gene3D" id="3.40.50.300">
    <property type="entry name" value="P-loop containing nucleotide triphosphate hydrolases"/>
    <property type="match status" value="1"/>
</dbReference>
<feature type="transmembrane region" description="Helical" evidence="8">
    <location>
        <begin position="203"/>
        <end position="220"/>
    </location>
</feature>
<evidence type="ECO:0000256" key="7">
    <source>
        <dbReference type="SAM" id="MobiDB-lite"/>
    </source>
</evidence>
<dbReference type="InterPro" id="IPR011527">
    <property type="entry name" value="ABC1_TM_dom"/>
</dbReference>
<evidence type="ECO:0000256" key="3">
    <source>
        <dbReference type="ARBA" id="ARBA00022741"/>
    </source>
</evidence>
<feature type="domain" description="ABC transporter" evidence="9">
    <location>
        <begin position="377"/>
        <end position="611"/>
    </location>
</feature>
<feature type="transmembrane region" description="Helical" evidence="8">
    <location>
        <begin position="180"/>
        <end position="197"/>
    </location>
</feature>
<evidence type="ECO:0000256" key="5">
    <source>
        <dbReference type="ARBA" id="ARBA00022989"/>
    </source>
</evidence>
<dbReference type="PROSITE" id="PS00211">
    <property type="entry name" value="ABC_TRANSPORTER_1"/>
    <property type="match status" value="1"/>
</dbReference>
<feature type="region of interest" description="Disordered" evidence="7">
    <location>
        <begin position="1"/>
        <end position="26"/>
    </location>
</feature>
<dbReference type="Gene3D" id="1.20.1560.10">
    <property type="entry name" value="ABC transporter type 1, transmembrane domain"/>
    <property type="match status" value="1"/>
</dbReference>
<dbReference type="InterPro" id="IPR036640">
    <property type="entry name" value="ABC1_TM_sf"/>
</dbReference>
<keyword evidence="4 11" id="KW-0067">ATP-binding</keyword>
<dbReference type="GO" id="GO:0005524">
    <property type="term" value="F:ATP binding"/>
    <property type="evidence" value="ECO:0007669"/>
    <property type="project" value="UniProtKB-KW"/>
</dbReference>
<dbReference type="InterPro" id="IPR017871">
    <property type="entry name" value="ABC_transporter-like_CS"/>
</dbReference>
<dbReference type="EMBL" id="JBBNOP010000005">
    <property type="protein sequence ID" value="MEQ3362687.1"/>
    <property type="molecule type" value="Genomic_DNA"/>
</dbReference>
<evidence type="ECO:0000259" key="10">
    <source>
        <dbReference type="PROSITE" id="PS50929"/>
    </source>
</evidence>
<dbReference type="Pfam" id="PF00664">
    <property type="entry name" value="ABC_membrane"/>
    <property type="match status" value="1"/>
</dbReference>
<keyword evidence="5 8" id="KW-1133">Transmembrane helix</keyword>
<evidence type="ECO:0000256" key="6">
    <source>
        <dbReference type="ARBA" id="ARBA00023136"/>
    </source>
</evidence>
<evidence type="ECO:0000256" key="8">
    <source>
        <dbReference type="SAM" id="Phobius"/>
    </source>
</evidence>
<feature type="transmembrane region" description="Helical" evidence="8">
    <location>
        <begin position="49"/>
        <end position="67"/>
    </location>
</feature>
<dbReference type="InterPro" id="IPR027417">
    <property type="entry name" value="P-loop_NTPase"/>
</dbReference>
<feature type="transmembrane region" description="Helical" evidence="8">
    <location>
        <begin position="101"/>
        <end position="126"/>
    </location>
</feature>
<dbReference type="InterPro" id="IPR003439">
    <property type="entry name" value="ABC_transporter-like_ATP-bd"/>
</dbReference>
<dbReference type="PANTHER" id="PTHR43394:SF1">
    <property type="entry name" value="ATP-BINDING CASSETTE SUB-FAMILY B MEMBER 10, MITOCHONDRIAL"/>
    <property type="match status" value="1"/>
</dbReference>
<evidence type="ECO:0000259" key="9">
    <source>
        <dbReference type="PROSITE" id="PS50893"/>
    </source>
</evidence>
<keyword evidence="6 8" id="KW-0472">Membrane</keyword>
<comment type="subcellular location">
    <subcellularLocation>
        <location evidence="1">Cell membrane</location>
        <topology evidence="1">Multi-pass membrane protein</topology>
    </subcellularLocation>
</comment>
<dbReference type="PROSITE" id="PS50893">
    <property type="entry name" value="ABC_TRANSPORTER_2"/>
    <property type="match status" value="1"/>
</dbReference>
<feature type="transmembrane region" description="Helical" evidence="8">
    <location>
        <begin position="284"/>
        <end position="309"/>
    </location>
</feature>
<sequence>MSAEETKRPPRRGFGGGHHGPGAMMAGEKPKDLKGTLLKMLKFMGNFKVAIVIVFVFAIGSTIFNIVGPKVLSTATTELFNGIGAKIAGTGGIDFDAIARILMFTLGLYLLSALCSFVQGWMMSSVSQRTSYLMRKRISEKIDRMPMGYFERNSVGDTLSRITNDVDTLGQSLNQGVTQLITSITTIIGVFVMMLSINPLMTLITVVMVPISIVLIMVVVKRSQGYFKAQQKTLGAINGQVEETFSGHAIVKAFNQEDAAATRFDATNDKLYESAWKSQFISGLMMPIMTFVGNLGYVAVAVAGSFLAVQGVITVGDIQAFIQYVKNFTQPITQLTQVSNVLQQMAAAAERVFEFLEEPEEARDDVKVKSEEVECKVEFDHVRFGYSPDKIVINDFSAKVTEGQTVALVGPTGAGKTTMVKLLMRFYDVNSGSIRIGGYDIRDFARDDLRSMFGMVLQDTWLFKGTIRENIRYGDLNATDEEVEAAAKAAYAHHFIQTQPGGYDMEINEDASNISQGQRQLLTIARAILANRRMLILDEATSSVDTRTEERIQKAMDNLMRGRTSFVIAHRLSTIKNADLILVIRDGDIVEQGTHEELLALGGFYSELYNSQFVDCIDEVED</sequence>
<dbReference type="InterPro" id="IPR039421">
    <property type="entry name" value="Type_1_exporter"/>
</dbReference>
<keyword evidence="2 8" id="KW-0812">Transmembrane</keyword>
<dbReference type="SUPFAM" id="SSF52540">
    <property type="entry name" value="P-loop containing nucleoside triphosphate hydrolases"/>
    <property type="match status" value="1"/>
</dbReference>
<comment type="caution">
    <text evidence="11">The sequence shown here is derived from an EMBL/GenBank/DDBJ whole genome shotgun (WGS) entry which is preliminary data.</text>
</comment>
<evidence type="ECO:0000256" key="2">
    <source>
        <dbReference type="ARBA" id="ARBA00022692"/>
    </source>
</evidence>
<dbReference type="PROSITE" id="PS50929">
    <property type="entry name" value="ABC_TM1F"/>
    <property type="match status" value="1"/>
</dbReference>
<dbReference type="InterPro" id="IPR003593">
    <property type="entry name" value="AAA+_ATPase"/>
</dbReference>
<name>A0ABV1JF33_9ACTN</name>
<protein>
    <submittedName>
        <fullName evidence="11">ABC transporter ATP-binding protein</fullName>
    </submittedName>
</protein>
<accession>A0ABV1JF33</accession>